<dbReference type="InterPro" id="IPR036084">
    <property type="entry name" value="Ser_inhib-like_sf"/>
</dbReference>
<dbReference type="Proteomes" id="UP001321473">
    <property type="component" value="Unassembled WGS sequence"/>
</dbReference>
<dbReference type="CDD" id="cd19941">
    <property type="entry name" value="TIL"/>
    <property type="match status" value="1"/>
</dbReference>
<dbReference type="PANTHER" id="PTHR23259:SF70">
    <property type="entry name" value="ACCESSORY GLAND PROTEIN ACP62F-RELATED"/>
    <property type="match status" value="1"/>
</dbReference>
<name>A0AAQ4D3E4_AMBAM</name>
<protein>
    <recommendedName>
        <fullName evidence="4">TIL domain-containing protein</fullName>
    </recommendedName>
</protein>
<reference evidence="5 6" key="1">
    <citation type="journal article" date="2023" name="Arcadia Sci">
        <title>De novo assembly of a long-read Amblyomma americanum tick genome.</title>
        <authorList>
            <person name="Chou S."/>
            <person name="Poskanzer K.E."/>
            <person name="Rollins M."/>
            <person name="Thuy-Boun P.S."/>
        </authorList>
    </citation>
    <scope>NUCLEOTIDE SEQUENCE [LARGE SCALE GENOMIC DNA]</scope>
    <source>
        <strain evidence="5">F_SG_1</strain>
        <tissue evidence="5">Salivary glands</tissue>
    </source>
</reference>
<feature type="signal peptide" evidence="3">
    <location>
        <begin position="1"/>
        <end position="16"/>
    </location>
</feature>
<keyword evidence="1" id="KW-0646">Protease inhibitor</keyword>
<keyword evidence="2" id="KW-1015">Disulfide bond</keyword>
<proteinExistence type="predicted"/>
<keyword evidence="3" id="KW-0732">Signal</keyword>
<evidence type="ECO:0000256" key="1">
    <source>
        <dbReference type="ARBA" id="ARBA00022690"/>
    </source>
</evidence>
<evidence type="ECO:0000256" key="2">
    <source>
        <dbReference type="ARBA" id="ARBA00023157"/>
    </source>
</evidence>
<feature type="domain" description="TIL" evidence="4">
    <location>
        <begin position="145"/>
        <end position="202"/>
    </location>
</feature>
<dbReference type="EMBL" id="JARKHS020035704">
    <property type="protein sequence ID" value="KAK8756984.1"/>
    <property type="molecule type" value="Genomic_DNA"/>
</dbReference>
<evidence type="ECO:0000313" key="5">
    <source>
        <dbReference type="EMBL" id="KAK8756984.1"/>
    </source>
</evidence>
<dbReference type="PANTHER" id="PTHR23259">
    <property type="entry name" value="RIDDLE"/>
    <property type="match status" value="1"/>
</dbReference>
<dbReference type="InterPro" id="IPR051368">
    <property type="entry name" value="SerProtInhib-TIL_Domain"/>
</dbReference>
<keyword evidence="6" id="KW-1185">Reference proteome</keyword>
<gene>
    <name evidence="5" type="ORF">V5799_000316</name>
</gene>
<accession>A0AAQ4D3E4</accession>
<dbReference type="Gene3D" id="2.10.25.10">
    <property type="entry name" value="Laminin"/>
    <property type="match status" value="3"/>
</dbReference>
<comment type="caution">
    <text evidence="5">The sequence shown here is derived from an EMBL/GenBank/DDBJ whole genome shotgun (WGS) entry which is preliminary data.</text>
</comment>
<evidence type="ECO:0000313" key="6">
    <source>
        <dbReference type="Proteomes" id="UP001321473"/>
    </source>
</evidence>
<dbReference type="GO" id="GO:0030414">
    <property type="term" value="F:peptidase inhibitor activity"/>
    <property type="evidence" value="ECO:0007669"/>
    <property type="project" value="UniProtKB-KW"/>
</dbReference>
<dbReference type="Pfam" id="PF01826">
    <property type="entry name" value="TIL"/>
    <property type="match status" value="2"/>
</dbReference>
<evidence type="ECO:0000256" key="3">
    <source>
        <dbReference type="SAM" id="SignalP"/>
    </source>
</evidence>
<evidence type="ECO:0000259" key="4">
    <source>
        <dbReference type="Pfam" id="PF01826"/>
    </source>
</evidence>
<sequence>MYMNMLALFLIGIASAGSKTVEDRSLCAYFEVPVKGTRPQRDQFCKPWITPQTELVKGRWCLCRPGYIRNSFGQCITLRECFSCAYRRNSDYTPCYSACPLVCGRPLPLQCTYQCIAGCACAPGFVLDPWYRRECVPASWCPPQCPRHSTFGACSNTCSPICGLSRPGRCESECYYSECVCKDGFAMAIHNDTEVCVPKNRCWSIQK</sequence>
<dbReference type="SUPFAM" id="SSF57567">
    <property type="entry name" value="Serine protease inhibitors"/>
    <property type="match status" value="3"/>
</dbReference>
<feature type="domain" description="TIL" evidence="4">
    <location>
        <begin position="88"/>
        <end position="141"/>
    </location>
</feature>
<feature type="chain" id="PRO_5042853546" description="TIL domain-containing protein" evidence="3">
    <location>
        <begin position="17"/>
        <end position="207"/>
    </location>
</feature>
<organism evidence="5 6">
    <name type="scientific">Amblyomma americanum</name>
    <name type="common">Lone star tick</name>
    <dbReference type="NCBI Taxonomy" id="6943"/>
    <lineage>
        <taxon>Eukaryota</taxon>
        <taxon>Metazoa</taxon>
        <taxon>Ecdysozoa</taxon>
        <taxon>Arthropoda</taxon>
        <taxon>Chelicerata</taxon>
        <taxon>Arachnida</taxon>
        <taxon>Acari</taxon>
        <taxon>Parasitiformes</taxon>
        <taxon>Ixodida</taxon>
        <taxon>Ixodoidea</taxon>
        <taxon>Ixodidae</taxon>
        <taxon>Amblyomminae</taxon>
        <taxon>Amblyomma</taxon>
    </lineage>
</organism>
<dbReference type="AlphaFoldDB" id="A0AAQ4D3E4"/>
<dbReference type="InterPro" id="IPR002919">
    <property type="entry name" value="TIL_dom"/>
</dbReference>